<organism evidence="1 2">
    <name type="scientific">Pseudodesulfovibrio indicus</name>
    <dbReference type="NCBI Taxonomy" id="1716143"/>
    <lineage>
        <taxon>Bacteria</taxon>
        <taxon>Pseudomonadati</taxon>
        <taxon>Thermodesulfobacteriota</taxon>
        <taxon>Desulfovibrionia</taxon>
        <taxon>Desulfovibrionales</taxon>
        <taxon>Desulfovibrionaceae</taxon>
    </lineage>
</organism>
<proteinExistence type="predicted"/>
<gene>
    <name evidence="1" type="ORF">AWY79_09045</name>
</gene>
<dbReference type="Proteomes" id="UP000055611">
    <property type="component" value="Chromosome"/>
</dbReference>
<dbReference type="EMBL" id="CP014206">
    <property type="protein sequence ID" value="AMK11250.1"/>
    <property type="molecule type" value="Genomic_DNA"/>
</dbReference>
<keyword evidence="2" id="KW-1185">Reference proteome</keyword>
<evidence type="ECO:0000313" key="1">
    <source>
        <dbReference type="EMBL" id="AMK11250.1"/>
    </source>
</evidence>
<sequence>MFVVFKRNIYSRRQHGQFPIFNQVFIKAYTFRQIRIKANIALNVNVVATEEMIIKFVTYSFAAHNAVPYISHMNSVLIVSSE</sequence>
<accession>A0ABN4LXQ2</accession>
<reference evidence="1 2" key="1">
    <citation type="journal article" date="2016" name="Front. Microbiol.">
        <title>Genome Sequence of the Piezophilic, Mesophilic Sulfate-Reducing Bacterium Desulfovibrio indicus J2T.</title>
        <authorList>
            <person name="Cao J."/>
            <person name="Maignien L."/>
            <person name="Shao Z."/>
            <person name="Alain K."/>
            <person name="Jebbar M."/>
        </authorList>
    </citation>
    <scope>NUCLEOTIDE SEQUENCE [LARGE SCALE GENOMIC DNA]</scope>
    <source>
        <strain evidence="1 2">J2</strain>
    </source>
</reference>
<name>A0ABN4LXQ2_9BACT</name>
<evidence type="ECO:0000313" key="2">
    <source>
        <dbReference type="Proteomes" id="UP000055611"/>
    </source>
</evidence>
<protein>
    <submittedName>
        <fullName evidence="1">Uncharacterized protein</fullName>
    </submittedName>
</protein>